<keyword evidence="8 12" id="KW-0406">Ion transport</keyword>
<dbReference type="AlphaFoldDB" id="A0A4R5W1R2"/>
<evidence type="ECO:0000256" key="11">
    <source>
        <dbReference type="ARBA" id="ARBA00045497"/>
    </source>
</evidence>
<sequence length="354" mass="40919">MSDLNHDTLPTDTDFAVAAIKSTRKDTKNLPAKAVWQIQFDADKVDVQTFKPKDFVPTLDHQGTQWLHFVGIHDGATLERVLQPFQIHPLVIEDILNNKHLPKIEAYSDFLFFVGQALMYHKQRLVVDQICMIVGKNYVLTFQTRPLGIFSLVRENLQANHGALRSKGADFLAYTLIDCLVDDYFAVLGQFEGKVEEVDKILFEPKQDKILQRIHSLKHETTRFRHALLPLRESLNQIVRGDFNMFNAETRLFARDAYDHTVHLIESLDSAREMVSNMTDLYLSFQSHHLNIQIRLLTVITIMMMPLTLIAGIYGMNFDNMPELHWKYGYFIILGVMALISSAMCWIFYKKGWL</sequence>
<dbReference type="EMBL" id="SMYL01000004">
    <property type="protein sequence ID" value="TDK66043.1"/>
    <property type="molecule type" value="Genomic_DNA"/>
</dbReference>
<feature type="transmembrane region" description="Helical" evidence="12">
    <location>
        <begin position="296"/>
        <end position="316"/>
    </location>
</feature>
<reference evidence="13 14" key="1">
    <citation type="submission" date="2019-03" db="EMBL/GenBank/DDBJ databases">
        <title>Sapientia aquatica gen. nov., sp. nov., isolated from a crater lake.</title>
        <authorList>
            <person name="Felfoldi T."/>
            <person name="Szabo A."/>
            <person name="Toth E."/>
            <person name="Schumann P."/>
            <person name="Keki Z."/>
            <person name="Marialigeti K."/>
            <person name="Mathe I."/>
        </authorList>
    </citation>
    <scope>NUCLEOTIDE SEQUENCE [LARGE SCALE GENOMIC DNA]</scope>
    <source>
        <strain evidence="13 14">SA-152</strain>
    </source>
</reference>
<dbReference type="Pfam" id="PF01544">
    <property type="entry name" value="CorA"/>
    <property type="match status" value="1"/>
</dbReference>
<dbReference type="InterPro" id="IPR045863">
    <property type="entry name" value="CorA_TM1_TM2"/>
</dbReference>
<name>A0A4R5W1R2_9BURK</name>
<dbReference type="FunFam" id="1.20.58.340:FF:000004">
    <property type="entry name" value="Magnesium transport protein CorA"/>
    <property type="match status" value="1"/>
</dbReference>
<evidence type="ECO:0000256" key="2">
    <source>
        <dbReference type="ARBA" id="ARBA00009765"/>
    </source>
</evidence>
<dbReference type="RefSeq" id="WP_133328243.1">
    <property type="nucleotide sequence ID" value="NZ_SMYL01000004.1"/>
</dbReference>
<keyword evidence="6 12" id="KW-0460">Magnesium</keyword>
<feature type="transmembrane region" description="Helical" evidence="12">
    <location>
        <begin position="328"/>
        <end position="349"/>
    </location>
</feature>
<evidence type="ECO:0000256" key="5">
    <source>
        <dbReference type="ARBA" id="ARBA00022692"/>
    </source>
</evidence>
<dbReference type="InterPro" id="IPR004488">
    <property type="entry name" value="Mg/Co-transport_prot_CorA"/>
</dbReference>
<evidence type="ECO:0000256" key="3">
    <source>
        <dbReference type="ARBA" id="ARBA00022448"/>
    </source>
</evidence>
<dbReference type="NCBIfam" id="TIGR00383">
    <property type="entry name" value="corA"/>
    <property type="match status" value="1"/>
</dbReference>
<accession>A0A4R5W1R2</accession>
<evidence type="ECO:0000256" key="7">
    <source>
        <dbReference type="ARBA" id="ARBA00022989"/>
    </source>
</evidence>
<evidence type="ECO:0000256" key="4">
    <source>
        <dbReference type="ARBA" id="ARBA00022475"/>
    </source>
</evidence>
<comment type="catalytic activity">
    <reaction evidence="10">
        <text>Mg(2+)(in) = Mg(2+)(out)</text>
        <dbReference type="Rhea" id="RHEA:29827"/>
        <dbReference type="ChEBI" id="CHEBI:18420"/>
    </reaction>
</comment>
<comment type="similarity">
    <text evidence="2 12">Belongs to the CorA metal ion transporter (MIT) (TC 1.A.35) family.</text>
</comment>
<dbReference type="InterPro" id="IPR002523">
    <property type="entry name" value="MgTranspt_CorA/ZnTranspt_ZntB"/>
</dbReference>
<protein>
    <recommendedName>
        <fullName evidence="12">Magnesium transport protein CorA</fullName>
    </recommendedName>
</protein>
<dbReference type="GO" id="GO:0000287">
    <property type="term" value="F:magnesium ion binding"/>
    <property type="evidence" value="ECO:0007669"/>
    <property type="project" value="TreeGrafter"/>
</dbReference>
<dbReference type="GO" id="GO:0015095">
    <property type="term" value="F:magnesium ion transmembrane transporter activity"/>
    <property type="evidence" value="ECO:0007669"/>
    <property type="project" value="UniProtKB-UniRule"/>
</dbReference>
<evidence type="ECO:0000256" key="8">
    <source>
        <dbReference type="ARBA" id="ARBA00023065"/>
    </source>
</evidence>
<dbReference type="GO" id="GO:0005886">
    <property type="term" value="C:plasma membrane"/>
    <property type="evidence" value="ECO:0007669"/>
    <property type="project" value="UniProtKB-SubCell"/>
</dbReference>
<keyword evidence="4 12" id="KW-1003">Cell membrane</keyword>
<dbReference type="CDD" id="cd12828">
    <property type="entry name" value="TmCorA-like_1"/>
    <property type="match status" value="1"/>
</dbReference>
<evidence type="ECO:0000313" key="13">
    <source>
        <dbReference type="EMBL" id="TDK66043.1"/>
    </source>
</evidence>
<dbReference type="GO" id="GO:0015087">
    <property type="term" value="F:cobalt ion transmembrane transporter activity"/>
    <property type="evidence" value="ECO:0007669"/>
    <property type="project" value="UniProtKB-UniRule"/>
</dbReference>
<dbReference type="InterPro" id="IPR045861">
    <property type="entry name" value="CorA_cytoplasmic_dom"/>
</dbReference>
<dbReference type="Gene3D" id="1.20.58.340">
    <property type="entry name" value="Magnesium transport protein CorA, transmembrane region"/>
    <property type="match status" value="2"/>
</dbReference>
<organism evidence="13 14">
    <name type="scientific">Sapientia aquatica</name>
    <dbReference type="NCBI Taxonomy" id="1549640"/>
    <lineage>
        <taxon>Bacteria</taxon>
        <taxon>Pseudomonadati</taxon>
        <taxon>Pseudomonadota</taxon>
        <taxon>Betaproteobacteria</taxon>
        <taxon>Burkholderiales</taxon>
        <taxon>Oxalobacteraceae</taxon>
        <taxon>Sapientia</taxon>
    </lineage>
</organism>
<keyword evidence="9 12" id="KW-0472">Membrane</keyword>
<keyword evidence="5 12" id="KW-0812">Transmembrane</keyword>
<comment type="subcellular location">
    <subcellularLocation>
        <location evidence="1">Cell membrane</location>
        <topology evidence="1">Multi-pass membrane protein</topology>
    </subcellularLocation>
    <subcellularLocation>
        <location evidence="12">Membrane</location>
        <topology evidence="12">Multi-pass membrane protein</topology>
    </subcellularLocation>
</comment>
<comment type="caution">
    <text evidence="13">The sequence shown here is derived from an EMBL/GenBank/DDBJ whole genome shotgun (WGS) entry which is preliminary data.</text>
</comment>
<dbReference type="OrthoDB" id="9803416at2"/>
<evidence type="ECO:0000256" key="10">
    <source>
        <dbReference type="ARBA" id="ARBA00034269"/>
    </source>
</evidence>
<evidence type="ECO:0000256" key="9">
    <source>
        <dbReference type="ARBA" id="ARBA00023136"/>
    </source>
</evidence>
<proteinExistence type="inferred from homology"/>
<dbReference type="Proteomes" id="UP000294829">
    <property type="component" value="Unassembled WGS sequence"/>
</dbReference>
<dbReference type="PANTHER" id="PTHR46494:SF1">
    <property type="entry name" value="CORA FAMILY METAL ION TRANSPORTER (EUROFUNG)"/>
    <property type="match status" value="1"/>
</dbReference>
<dbReference type="GO" id="GO:0050897">
    <property type="term" value="F:cobalt ion binding"/>
    <property type="evidence" value="ECO:0007669"/>
    <property type="project" value="TreeGrafter"/>
</dbReference>
<dbReference type="SUPFAM" id="SSF143865">
    <property type="entry name" value="CorA soluble domain-like"/>
    <property type="match status" value="1"/>
</dbReference>
<dbReference type="PANTHER" id="PTHR46494">
    <property type="entry name" value="CORA FAMILY METAL ION TRANSPORTER (EUROFUNG)"/>
    <property type="match status" value="1"/>
</dbReference>
<evidence type="ECO:0000256" key="12">
    <source>
        <dbReference type="RuleBase" id="RU362010"/>
    </source>
</evidence>
<keyword evidence="3 12" id="KW-0813">Transport</keyword>
<evidence type="ECO:0000256" key="1">
    <source>
        <dbReference type="ARBA" id="ARBA00004651"/>
    </source>
</evidence>
<comment type="function">
    <text evidence="11">Mediates influx of magnesium ions. Alternates between open and closed states. Activated by low cytoplasmic Mg(2+) levels. Inactive when cytoplasmic Mg(2+) levels are high.</text>
</comment>
<keyword evidence="7 12" id="KW-1133">Transmembrane helix</keyword>
<keyword evidence="14" id="KW-1185">Reference proteome</keyword>
<dbReference type="Gene3D" id="3.30.460.20">
    <property type="entry name" value="CorA soluble domain-like"/>
    <property type="match status" value="1"/>
</dbReference>
<evidence type="ECO:0000256" key="6">
    <source>
        <dbReference type="ARBA" id="ARBA00022842"/>
    </source>
</evidence>
<evidence type="ECO:0000313" key="14">
    <source>
        <dbReference type="Proteomes" id="UP000294829"/>
    </source>
</evidence>
<dbReference type="SUPFAM" id="SSF144083">
    <property type="entry name" value="Magnesium transport protein CorA, transmembrane region"/>
    <property type="match status" value="1"/>
</dbReference>
<gene>
    <name evidence="12 13" type="primary">corA</name>
    <name evidence="13" type="ORF">E2I14_10655</name>
</gene>